<dbReference type="Gene3D" id="3.80.10.10">
    <property type="entry name" value="Ribonuclease Inhibitor"/>
    <property type="match status" value="1"/>
</dbReference>
<proteinExistence type="predicted"/>
<comment type="caution">
    <text evidence="1">The sequence shown here is derived from an EMBL/GenBank/DDBJ whole genome shotgun (WGS) entry which is preliminary data.</text>
</comment>
<dbReference type="InterPro" id="IPR032675">
    <property type="entry name" value="LRR_dom_sf"/>
</dbReference>
<dbReference type="HOGENOM" id="CLU_042679_2_0_1"/>
<name>W9XI62_9EURO</name>
<evidence type="ECO:0008006" key="3">
    <source>
        <dbReference type="Google" id="ProtNLM"/>
    </source>
</evidence>
<keyword evidence="2" id="KW-1185">Reference proteome</keyword>
<sequence>MKVGDPIYRGDPVPLPVEVIWLIASYNHPGSSSKSLFNTADSDSDSDSSLDSLLLLQKTLWACCLVSRPWYTASIEHLYNRPVLNNRNFDLFVRTIAPSPSSVPASVRRKPRLGLEKLIKHLDMSGLSYESSKSLTARLIRRTKDSLESFAAPAITFSIPSLAPLSKCLHLRSLDLSTDYYDIDLPQLLDAIDHLDRLTTLKLPRNALWADLKPQSRWPKNLRFLQVSHRLYEDEGSWATLFDSWPETLKTLRIAECLYYSFFKCLDRCPSTSAARTIRTLEIGPALHEDRLPLGAIMHAFPMVKTLVLPAYVGAHKNPLYEEDGHGNVTFSIAPVSQEQHPLENLVLRDYNHVSQPDLDDMVWILSVLIDRFPRLRRIELPERYFSVAEDVLSFEALTNTLEQRADKAGKDSAGIFLLDASSTLS</sequence>
<reference evidence="1 2" key="1">
    <citation type="submission" date="2013-03" db="EMBL/GenBank/DDBJ databases">
        <title>The Genome Sequence of Capronia coronata CBS 617.96.</title>
        <authorList>
            <consortium name="The Broad Institute Genomics Platform"/>
            <person name="Cuomo C."/>
            <person name="de Hoog S."/>
            <person name="Gorbushina A."/>
            <person name="Walker B."/>
            <person name="Young S.K."/>
            <person name="Zeng Q."/>
            <person name="Gargeya S."/>
            <person name="Fitzgerald M."/>
            <person name="Haas B."/>
            <person name="Abouelleil A."/>
            <person name="Allen A.W."/>
            <person name="Alvarado L."/>
            <person name="Arachchi H.M."/>
            <person name="Berlin A.M."/>
            <person name="Chapman S.B."/>
            <person name="Gainer-Dewar J."/>
            <person name="Goldberg J."/>
            <person name="Griggs A."/>
            <person name="Gujja S."/>
            <person name="Hansen M."/>
            <person name="Howarth C."/>
            <person name="Imamovic A."/>
            <person name="Ireland A."/>
            <person name="Larimer J."/>
            <person name="McCowan C."/>
            <person name="Murphy C."/>
            <person name="Pearson M."/>
            <person name="Poon T.W."/>
            <person name="Priest M."/>
            <person name="Roberts A."/>
            <person name="Saif S."/>
            <person name="Shea T."/>
            <person name="Sisk P."/>
            <person name="Sykes S."/>
            <person name="Wortman J."/>
            <person name="Nusbaum C."/>
            <person name="Birren B."/>
        </authorList>
    </citation>
    <scope>NUCLEOTIDE SEQUENCE [LARGE SCALE GENOMIC DNA]</scope>
    <source>
        <strain evidence="1 2">CBS 617.96</strain>
    </source>
</reference>
<evidence type="ECO:0000313" key="1">
    <source>
        <dbReference type="EMBL" id="EXJ80207.1"/>
    </source>
</evidence>
<dbReference type="OrthoDB" id="2125396at2759"/>
<dbReference type="Proteomes" id="UP000019484">
    <property type="component" value="Unassembled WGS sequence"/>
</dbReference>
<dbReference type="eggNOG" id="ENOG502QSAP">
    <property type="taxonomic scope" value="Eukaryota"/>
</dbReference>
<dbReference type="SUPFAM" id="SSF52047">
    <property type="entry name" value="RNI-like"/>
    <property type="match status" value="1"/>
</dbReference>
<dbReference type="GeneID" id="19163200"/>
<protein>
    <recommendedName>
        <fullName evidence="3">F-box domain-containing protein</fullName>
    </recommendedName>
</protein>
<organism evidence="1 2">
    <name type="scientific">Capronia coronata CBS 617.96</name>
    <dbReference type="NCBI Taxonomy" id="1182541"/>
    <lineage>
        <taxon>Eukaryota</taxon>
        <taxon>Fungi</taxon>
        <taxon>Dikarya</taxon>
        <taxon>Ascomycota</taxon>
        <taxon>Pezizomycotina</taxon>
        <taxon>Eurotiomycetes</taxon>
        <taxon>Chaetothyriomycetidae</taxon>
        <taxon>Chaetothyriales</taxon>
        <taxon>Herpotrichiellaceae</taxon>
        <taxon>Capronia</taxon>
    </lineage>
</organism>
<dbReference type="RefSeq" id="XP_007727401.1">
    <property type="nucleotide sequence ID" value="XM_007729211.1"/>
</dbReference>
<gene>
    <name evidence="1" type="ORF">A1O1_08349</name>
</gene>
<dbReference type="EMBL" id="AMWN01000008">
    <property type="protein sequence ID" value="EXJ80207.1"/>
    <property type="molecule type" value="Genomic_DNA"/>
</dbReference>
<evidence type="ECO:0000313" key="2">
    <source>
        <dbReference type="Proteomes" id="UP000019484"/>
    </source>
</evidence>
<dbReference type="AlphaFoldDB" id="W9XI62"/>
<dbReference type="STRING" id="1182541.W9XI62"/>
<accession>W9XI62</accession>